<name>X0WV30_9ZZZZ</name>
<proteinExistence type="predicted"/>
<accession>X0WV30</accession>
<gene>
    <name evidence="1" type="ORF">S01H1_70604</name>
</gene>
<evidence type="ECO:0000313" key="1">
    <source>
        <dbReference type="EMBL" id="GAG34849.1"/>
    </source>
</evidence>
<dbReference type="EMBL" id="BARS01046961">
    <property type="protein sequence ID" value="GAG34849.1"/>
    <property type="molecule type" value="Genomic_DNA"/>
</dbReference>
<comment type="caution">
    <text evidence="1">The sequence shown here is derived from an EMBL/GenBank/DDBJ whole genome shotgun (WGS) entry which is preliminary data.</text>
</comment>
<feature type="non-terminal residue" evidence="1">
    <location>
        <position position="1"/>
    </location>
</feature>
<organism evidence="1">
    <name type="scientific">marine sediment metagenome</name>
    <dbReference type="NCBI Taxonomy" id="412755"/>
    <lineage>
        <taxon>unclassified sequences</taxon>
        <taxon>metagenomes</taxon>
        <taxon>ecological metagenomes</taxon>
    </lineage>
</organism>
<reference evidence="1" key="1">
    <citation type="journal article" date="2014" name="Front. Microbiol.">
        <title>High frequency of phylogenetically diverse reductive dehalogenase-homologous genes in deep subseafloor sedimentary metagenomes.</title>
        <authorList>
            <person name="Kawai M."/>
            <person name="Futagami T."/>
            <person name="Toyoda A."/>
            <person name="Takaki Y."/>
            <person name="Nishi S."/>
            <person name="Hori S."/>
            <person name="Arai W."/>
            <person name="Tsubouchi T."/>
            <person name="Morono Y."/>
            <person name="Uchiyama I."/>
            <person name="Ito T."/>
            <person name="Fujiyama A."/>
            <person name="Inagaki F."/>
            <person name="Takami H."/>
        </authorList>
    </citation>
    <scope>NUCLEOTIDE SEQUENCE</scope>
    <source>
        <strain evidence="1">Expedition CK06-06</strain>
    </source>
</reference>
<dbReference type="AlphaFoldDB" id="X0WV30"/>
<protein>
    <submittedName>
        <fullName evidence="1">Uncharacterized protein</fullName>
    </submittedName>
</protein>
<sequence length="123" mass="13659">GDMMAILGDTGEIRHCPGPAGLRGGYPVKLDANGAEVVLPEEITLEQALRMNAEAQRNEGIDRVNRDGTVVFTDEAVKIMDEEVNWDLKSFNVRDCEKVAEDLGHAYRALVEKHKDRPKSLEL</sequence>